<protein>
    <submittedName>
        <fullName evidence="1">Uncharacterized protein</fullName>
    </submittedName>
</protein>
<dbReference type="AlphaFoldDB" id="A0A0V0RUK7"/>
<dbReference type="EMBL" id="JYDL01000076">
    <property type="protein sequence ID" value="KRX18189.1"/>
    <property type="molecule type" value="Genomic_DNA"/>
</dbReference>
<evidence type="ECO:0000313" key="1">
    <source>
        <dbReference type="EMBL" id="KRX18189.1"/>
    </source>
</evidence>
<name>A0A0V0RUK7_9BILA</name>
<comment type="caution">
    <text evidence="1">The sequence shown here is derived from an EMBL/GenBank/DDBJ whole genome shotgun (WGS) entry which is preliminary data.</text>
</comment>
<keyword evidence="2" id="KW-1185">Reference proteome</keyword>
<sequence length="76" mass="8796">MTVAATLLRRGTSPPGRAARYSFEFAAKTKRSNSSLLRECYMRRSFTTVVSWRIKTSMSYDCVWKSPMVYDFQPQS</sequence>
<accession>A0A0V0RUK7</accession>
<reference evidence="1 2" key="1">
    <citation type="submission" date="2015-01" db="EMBL/GenBank/DDBJ databases">
        <title>Evolution of Trichinella species and genotypes.</title>
        <authorList>
            <person name="Korhonen P.K."/>
            <person name="Edoardo P."/>
            <person name="Giuseppe L.R."/>
            <person name="Gasser R.B."/>
        </authorList>
    </citation>
    <scope>NUCLEOTIDE SEQUENCE [LARGE SCALE GENOMIC DNA]</scope>
    <source>
        <strain evidence="1">ISS37</strain>
    </source>
</reference>
<dbReference type="Proteomes" id="UP000054630">
    <property type="component" value="Unassembled WGS sequence"/>
</dbReference>
<organism evidence="1 2">
    <name type="scientific">Trichinella nelsoni</name>
    <dbReference type="NCBI Taxonomy" id="6336"/>
    <lineage>
        <taxon>Eukaryota</taxon>
        <taxon>Metazoa</taxon>
        <taxon>Ecdysozoa</taxon>
        <taxon>Nematoda</taxon>
        <taxon>Enoplea</taxon>
        <taxon>Dorylaimia</taxon>
        <taxon>Trichinellida</taxon>
        <taxon>Trichinellidae</taxon>
        <taxon>Trichinella</taxon>
    </lineage>
</organism>
<proteinExistence type="predicted"/>
<gene>
    <name evidence="1" type="ORF">T07_15095</name>
</gene>
<evidence type="ECO:0000313" key="2">
    <source>
        <dbReference type="Proteomes" id="UP000054630"/>
    </source>
</evidence>